<evidence type="ECO:0000313" key="3">
    <source>
        <dbReference type="Proteomes" id="UP001187415"/>
    </source>
</evidence>
<comment type="caution">
    <text evidence="2">The sequence shown here is derived from an EMBL/GenBank/DDBJ whole genome shotgun (WGS) entry which is preliminary data.</text>
</comment>
<evidence type="ECO:0000256" key="1">
    <source>
        <dbReference type="SAM" id="MobiDB-lite"/>
    </source>
</evidence>
<dbReference type="AlphaFoldDB" id="A0AA88NTY0"/>
<feature type="compositionally biased region" description="Acidic residues" evidence="1">
    <location>
        <begin position="64"/>
        <end position="73"/>
    </location>
</feature>
<accession>A0AA88NTY0</accession>
<dbReference type="Proteomes" id="UP001187415">
    <property type="component" value="Unassembled WGS sequence"/>
</dbReference>
<dbReference type="EMBL" id="JAUPFM010000001">
    <property type="protein sequence ID" value="KAK2863353.1"/>
    <property type="molecule type" value="Genomic_DNA"/>
</dbReference>
<keyword evidence="3" id="KW-1185">Reference proteome</keyword>
<reference evidence="2" key="1">
    <citation type="submission" date="2023-07" db="EMBL/GenBank/DDBJ databases">
        <title>Chromosome-level Genome Assembly of Striped Snakehead (Channa striata).</title>
        <authorList>
            <person name="Liu H."/>
        </authorList>
    </citation>
    <scope>NUCLEOTIDE SEQUENCE</scope>
    <source>
        <strain evidence="2">Gz</strain>
        <tissue evidence="2">Muscle</tissue>
    </source>
</reference>
<gene>
    <name evidence="2" type="ORF">Q5P01_002886</name>
</gene>
<protein>
    <submittedName>
        <fullName evidence="2">Uncharacterized protein</fullName>
    </submittedName>
</protein>
<organism evidence="2 3">
    <name type="scientific">Channa striata</name>
    <name type="common">Snakehead murrel</name>
    <name type="synonym">Ophicephalus striatus</name>
    <dbReference type="NCBI Taxonomy" id="64152"/>
    <lineage>
        <taxon>Eukaryota</taxon>
        <taxon>Metazoa</taxon>
        <taxon>Chordata</taxon>
        <taxon>Craniata</taxon>
        <taxon>Vertebrata</taxon>
        <taxon>Euteleostomi</taxon>
        <taxon>Actinopterygii</taxon>
        <taxon>Neopterygii</taxon>
        <taxon>Teleostei</taxon>
        <taxon>Neoteleostei</taxon>
        <taxon>Acanthomorphata</taxon>
        <taxon>Anabantaria</taxon>
        <taxon>Anabantiformes</taxon>
        <taxon>Channoidei</taxon>
        <taxon>Channidae</taxon>
        <taxon>Channa</taxon>
    </lineage>
</organism>
<evidence type="ECO:0000313" key="2">
    <source>
        <dbReference type="EMBL" id="KAK2863353.1"/>
    </source>
</evidence>
<proteinExistence type="predicted"/>
<name>A0AA88NTY0_CHASR</name>
<sequence length="79" mass="9385">MIAGFIFWKCKKTKRNEAQLQRTQEELDALGSVLTFLRELKSGLENQSEELIQQLKEMEREKEEDQDEAPVSEEENRRE</sequence>
<feature type="region of interest" description="Disordered" evidence="1">
    <location>
        <begin position="57"/>
        <end position="79"/>
    </location>
</feature>